<sequence length="248" mass="27753">MFNYSLKVGSSTASTHLSNVDNNGGLAMLLGNSIQPLEENHEASTSIAPMMMNPLPFHLYENCRSMQFLNAWAALHLIDFAYALLKGELSNKINFPLSDGNMGIDTHTVALLGCTELFNEWNAILQQLRNYQFGKADYVAFKYITLLDVCFYRAPNDPPNIVSQYDKVVQMHDQVLHSWLHLRSYSGNPSIAKSDSLQKFSQLASKCVERLRSRLNQSPEIQNIPGFLSEMLFTNKNVGIGGGTKLVD</sequence>
<evidence type="ECO:0000256" key="3">
    <source>
        <dbReference type="ARBA" id="ARBA00023170"/>
    </source>
</evidence>
<accession>A0A915MUX1</accession>
<evidence type="ECO:0000256" key="2">
    <source>
        <dbReference type="ARBA" id="ARBA00023163"/>
    </source>
</evidence>
<dbReference type="InterPro" id="IPR035500">
    <property type="entry name" value="NHR-like_dom_sf"/>
</dbReference>
<keyword evidence="4" id="KW-1185">Reference proteome</keyword>
<reference evidence="5" key="1">
    <citation type="submission" date="2022-11" db="UniProtKB">
        <authorList>
            <consortium name="WormBaseParasite"/>
        </authorList>
    </citation>
    <scope>IDENTIFICATION</scope>
</reference>
<evidence type="ECO:0000313" key="5">
    <source>
        <dbReference type="WBParaSite" id="scaffold5495_cov293.g9611"/>
    </source>
</evidence>
<keyword evidence="1" id="KW-0805">Transcription regulation</keyword>
<evidence type="ECO:0000313" key="4">
    <source>
        <dbReference type="Proteomes" id="UP000887561"/>
    </source>
</evidence>
<dbReference type="AlphaFoldDB" id="A0A915MUX1"/>
<dbReference type="Gene3D" id="1.10.565.10">
    <property type="entry name" value="Retinoid X Receptor"/>
    <property type="match status" value="1"/>
</dbReference>
<name>A0A915MUX1_MELJA</name>
<dbReference type="SUPFAM" id="SSF48508">
    <property type="entry name" value="Nuclear receptor ligand-binding domain"/>
    <property type="match status" value="1"/>
</dbReference>
<protein>
    <submittedName>
        <fullName evidence="5">NR LBD domain-containing protein</fullName>
    </submittedName>
</protein>
<organism evidence="4 5">
    <name type="scientific">Meloidogyne javanica</name>
    <name type="common">Root-knot nematode worm</name>
    <dbReference type="NCBI Taxonomy" id="6303"/>
    <lineage>
        <taxon>Eukaryota</taxon>
        <taxon>Metazoa</taxon>
        <taxon>Ecdysozoa</taxon>
        <taxon>Nematoda</taxon>
        <taxon>Chromadorea</taxon>
        <taxon>Rhabditida</taxon>
        <taxon>Tylenchina</taxon>
        <taxon>Tylenchomorpha</taxon>
        <taxon>Tylenchoidea</taxon>
        <taxon>Meloidogynidae</taxon>
        <taxon>Meloidogyninae</taxon>
        <taxon>Meloidogyne</taxon>
        <taxon>Meloidogyne incognita group</taxon>
    </lineage>
</organism>
<dbReference type="Proteomes" id="UP000887561">
    <property type="component" value="Unplaced"/>
</dbReference>
<keyword evidence="3" id="KW-0675">Receptor</keyword>
<evidence type="ECO:0000256" key="1">
    <source>
        <dbReference type="ARBA" id="ARBA00023015"/>
    </source>
</evidence>
<dbReference type="WBParaSite" id="scaffold5495_cov293.g9611">
    <property type="protein sequence ID" value="scaffold5495_cov293.g9611"/>
    <property type="gene ID" value="scaffold5495_cov293.g9611"/>
</dbReference>
<keyword evidence="2" id="KW-0804">Transcription</keyword>
<proteinExistence type="predicted"/>